<evidence type="ECO:0000259" key="2">
    <source>
        <dbReference type="Pfam" id="PF00561"/>
    </source>
</evidence>
<feature type="region of interest" description="Disordered" evidence="1">
    <location>
        <begin position="382"/>
        <end position="405"/>
    </location>
</feature>
<dbReference type="STRING" id="564608.C1MXU1"/>
<dbReference type="OMA" id="CFCEFNG"/>
<dbReference type="RefSeq" id="XP_003060453.1">
    <property type="nucleotide sequence ID" value="XM_003060407.1"/>
</dbReference>
<name>C1MXU1_MICPC</name>
<dbReference type="Pfam" id="PF00561">
    <property type="entry name" value="Abhydrolase_1"/>
    <property type="match status" value="1"/>
</dbReference>
<dbReference type="InterPro" id="IPR029058">
    <property type="entry name" value="AB_hydrolase_fold"/>
</dbReference>
<dbReference type="SUPFAM" id="SSF53474">
    <property type="entry name" value="alpha/beta-Hydrolases"/>
    <property type="match status" value="1"/>
</dbReference>
<feature type="region of interest" description="Disordered" evidence="1">
    <location>
        <begin position="56"/>
        <end position="75"/>
    </location>
</feature>
<dbReference type="PANTHER" id="PTHR43689:SF56">
    <property type="entry name" value="AB HYDROLASE-1 DOMAIN-CONTAINING PROTEIN"/>
    <property type="match status" value="1"/>
</dbReference>
<dbReference type="Gene3D" id="3.40.50.1820">
    <property type="entry name" value="alpha/beta hydrolase"/>
    <property type="match status" value="1"/>
</dbReference>
<evidence type="ECO:0000313" key="4">
    <source>
        <dbReference type="Proteomes" id="UP000001876"/>
    </source>
</evidence>
<dbReference type="InterPro" id="IPR000073">
    <property type="entry name" value="AB_hydrolase_1"/>
</dbReference>
<evidence type="ECO:0000313" key="3">
    <source>
        <dbReference type="EMBL" id="EEH55222.1"/>
    </source>
</evidence>
<feature type="domain" description="AB hydrolase-1" evidence="2">
    <location>
        <begin position="79"/>
        <end position="363"/>
    </location>
</feature>
<evidence type="ECO:0000256" key="1">
    <source>
        <dbReference type="SAM" id="MobiDB-lite"/>
    </source>
</evidence>
<dbReference type="PANTHER" id="PTHR43689">
    <property type="entry name" value="HYDROLASE"/>
    <property type="match status" value="1"/>
</dbReference>
<accession>C1MXU1</accession>
<protein>
    <submittedName>
        <fullName evidence="3">Predicted protein</fullName>
    </submittedName>
</protein>
<dbReference type="GeneID" id="9686191"/>
<feature type="compositionally biased region" description="Acidic residues" evidence="1">
    <location>
        <begin position="394"/>
        <end position="405"/>
    </location>
</feature>
<proteinExistence type="predicted"/>
<dbReference type="KEGG" id="mpp:MICPUCDRAFT_41039"/>
<reference evidence="3 4" key="1">
    <citation type="journal article" date="2009" name="Science">
        <title>Green evolution and dynamic adaptations revealed by genomes of the marine picoeukaryotes Micromonas.</title>
        <authorList>
            <person name="Worden A.Z."/>
            <person name="Lee J.H."/>
            <person name="Mock T."/>
            <person name="Rouze P."/>
            <person name="Simmons M.P."/>
            <person name="Aerts A.L."/>
            <person name="Allen A.E."/>
            <person name="Cuvelier M.L."/>
            <person name="Derelle E."/>
            <person name="Everett M.V."/>
            <person name="Foulon E."/>
            <person name="Grimwood J."/>
            <person name="Gundlach H."/>
            <person name="Henrissat B."/>
            <person name="Napoli C."/>
            <person name="McDonald S.M."/>
            <person name="Parker M.S."/>
            <person name="Rombauts S."/>
            <person name="Salamov A."/>
            <person name="Von Dassow P."/>
            <person name="Badger J.H."/>
            <person name="Coutinho P.M."/>
            <person name="Demir E."/>
            <person name="Dubchak I."/>
            <person name="Gentemann C."/>
            <person name="Eikrem W."/>
            <person name="Gready J.E."/>
            <person name="John U."/>
            <person name="Lanier W."/>
            <person name="Lindquist E.A."/>
            <person name="Lucas S."/>
            <person name="Mayer K.F."/>
            <person name="Moreau H."/>
            <person name="Not F."/>
            <person name="Otillar R."/>
            <person name="Panaud O."/>
            <person name="Pangilinan J."/>
            <person name="Paulsen I."/>
            <person name="Piegu B."/>
            <person name="Poliakov A."/>
            <person name="Robbens S."/>
            <person name="Schmutz J."/>
            <person name="Toulza E."/>
            <person name="Wyss T."/>
            <person name="Zelensky A."/>
            <person name="Zhou K."/>
            <person name="Armbrust E.V."/>
            <person name="Bhattacharya D."/>
            <person name="Goodenough U.W."/>
            <person name="Van de Peer Y."/>
            <person name="Grigoriev I.V."/>
        </authorList>
    </citation>
    <scope>NUCLEOTIDE SEQUENCE [LARGE SCALE GENOMIC DNA]</scope>
    <source>
        <strain evidence="3 4">CCMP1545</strain>
    </source>
</reference>
<dbReference type="EMBL" id="GG663742">
    <property type="protein sequence ID" value="EEH55222.1"/>
    <property type="molecule type" value="Genomic_DNA"/>
</dbReference>
<organism evidence="4">
    <name type="scientific">Micromonas pusilla (strain CCMP1545)</name>
    <name type="common">Picoplanktonic green alga</name>
    <dbReference type="NCBI Taxonomy" id="564608"/>
    <lineage>
        <taxon>Eukaryota</taxon>
        <taxon>Viridiplantae</taxon>
        <taxon>Chlorophyta</taxon>
        <taxon>Mamiellophyceae</taxon>
        <taxon>Mamiellales</taxon>
        <taxon>Mamiellaceae</taxon>
        <taxon>Micromonas</taxon>
    </lineage>
</organism>
<dbReference type="Proteomes" id="UP000001876">
    <property type="component" value="Unassembled WGS sequence"/>
</dbReference>
<dbReference type="OrthoDB" id="19657at2759"/>
<keyword evidence="4" id="KW-1185">Reference proteome</keyword>
<sequence>MATAKAQKDFTELVVEPFSDPDPKPLVGLLPARALADADSKFVTVTVRGEAVVVHYKESSPPPESQSQSRSPSPRDIDAVVCLHGANGSEFSFRNLLPRLASDAGVRAIAFDRPPYGLSSRPKLKKNGDAATDAATDAAGATATATATAAAHFVYTPEGQAELTLALMDALGVTRACVLGHSAGAPVALDAALRAPERIPTLALVAPAIFVGGDPLAGVPLDRALRFAWFRFLISQDGPGLNLVRGSVRRQLAAIEEGRTYANLSEDVRRAYARPTKAEGWDEGLLQSFRAGSFADASERLRREVPNALAPAKTKVVVVVGKNDRTTPPALSEALRDVLIECGVEDVRYELMPTASHLPMEEEAGGVRETFEALVVDVVLGGGGDGGVTTTTEKEEEEEEVTPAR</sequence>
<gene>
    <name evidence="3" type="ORF">MICPUCDRAFT_41039</name>
</gene>
<dbReference type="eggNOG" id="KOG1454">
    <property type="taxonomic scope" value="Eukaryota"/>
</dbReference>
<dbReference type="AlphaFoldDB" id="C1MXU1"/>